<feature type="transmembrane region" description="Helical" evidence="1">
    <location>
        <begin position="47"/>
        <end position="67"/>
    </location>
</feature>
<organism evidence="2 3">
    <name type="scientific">Allobacillus salarius</name>
    <dbReference type="NCBI Taxonomy" id="1955272"/>
    <lineage>
        <taxon>Bacteria</taxon>
        <taxon>Bacillati</taxon>
        <taxon>Bacillota</taxon>
        <taxon>Bacilli</taxon>
        <taxon>Bacillales</taxon>
        <taxon>Bacillaceae</taxon>
        <taxon>Allobacillus</taxon>
    </lineage>
</organism>
<keyword evidence="3" id="KW-1185">Reference proteome</keyword>
<proteinExistence type="predicted"/>
<feature type="transmembrane region" description="Helical" evidence="1">
    <location>
        <begin position="107"/>
        <end position="125"/>
    </location>
</feature>
<feature type="transmembrane region" description="Helical" evidence="1">
    <location>
        <begin position="79"/>
        <end position="101"/>
    </location>
</feature>
<dbReference type="Proteomes" id="UP000316425">
    <property type="component" value="Unassembled WGS sequence"/>
</dbReference>
<dbReference type="InterPro" id="IPR053824">
    <property type="entry name" value="DUF7010"/>
</dbReference>
<feature type="transmembrane region" description="Helical" evidence="1">
    <location>
        <begin position="155"/>
        <end position="174"/>
    </location>
</feature>
<gene>
    <name evidence="2" type="ORF">FPQ13_12125</name>
</gene>
<dbReference type="EMBL" id="VMHE01000033">
    <property type="protein sequence ID" value="TSJ60353.1"/>
    <property type="molecule type" value="Genomic_DNA"/>
</dbReference>
<accession>A0A556P7I1</accession>
<feature type="transmembrane region" description="Helical" evidence="1">
    <location>
        <begin position="130"/>
        <end position="149"/>
    </location>
</feature>
<evidence type="ECO:0000256" key="1">
    <source>
        <dbReference type="SAM" id="Phobius"/>
    </source>
</evidence>
<dbReference type="RefSeq" id="WP_144089586.1">
    <property type="nucleotide sequence ID" value="NZ_VMHE01000033.1"/>
</dbReference>
<feature type="transmembrane region" description="Helical" evidence="1">
    <location>
        <begin position="20"/>
        <end position="41"/>
    </location>
</feature>
<dbReference type="OrthoDB" id="3242785at2"/>
<sequence>MQVEEAKRDAAIRGKRGVSFILAGTFIWIIITAIFLMPNLPLETKNIYMLFSTGMMFPLAVGMSTLLKADWKLEGNPLNMLGLIINLAQFAYFPFIFWAFAKSPEQVVLFFAIITAAHFFPYGWYYESKAYYMIAPLVAVVITIVGWTLGASQLWFIPVVMVASLIILATWVTIENRECAMKNA</sequence>
<name>A0A556P7I1_9BACI</name>
<evidence type="ECO:0000313" key="3">
    <source>
        <dbReference type="Proteomes" id="UP000316425"/>
    </source>
</evidence>
<keyword evidence="1" id="KW-1133">Transmembrane helix</keyword>
<keyword evidence="1" id="KW-0812">Transmembrane</keyword>
<evidence type="ECO:0000313" key="2">
    <source>
        <dbReference type="EMBL" id="TSJ60353.1"/>
    </source>
</evidence>
<protein>
    <submittedName>
        <fullName evidence="2">Uncharacterized protein</fullName>
    </submittedName>
</protein>
<comment type="caution">
    <text evidence="2">The sequence shown here is derived from an EMBL/GenBank/DDBJ whole genome shotgun (WGS) entry which is preliminary data.</text>
</comment>
<dbReference type="AlphaFoldDB" id="A0A556P7I1"/>
<reference evidence="2 3" key="1">
    <citation type="submission" date="2019-07" db="EMBL/GenBank/DDBJ databases">
        <title>Allobacillus sp. nov. SKP isolated from shrimp paste of Euphausiacea.</title>
        <authorList>
            <person name="Kanchanasin P."/>
            <person name="Tanasupawat S."/>
            <person name="Shi W."/>
            <person name="Wu L."/>
            <person name="Ma J."/>
        </authorList>
    </citation>
    <scope>NUCLEOTIDE SEQUENCE [LARGE SCALE GENOMIC DNA]</scope>
    <source>
        <strain evidence="2 3">SKP4-8</strain>
    </source>
</reference>
<keyword evidence="1" id="KW-0472">Membrane</keyword>
<dbReference type="Pfam" id="PF22765">
    <property type="entry name" value="DUF7010"/>
    <property type="match status" value="1"/>
</dbReference>